<gene>
    <name evidence="16" type="ORF">E0L32_012191</name>
</gene>
<evidence type="ECO:0000256" key="5">
    <source>
        <dbReference type="ARBA" id="ARBA00022792"/>
    </source>
</evidence>
<keyword evidence="8 14" id="KW-0811">Translocation</keyword>
<evidence type="ECO:0000256" key="2">
    <source>
        <dbReference type="ARBA" id="ARBA00006720"/>
    </source>
</evidence>
<dbReference type="Proteomes" id="UP000319257">
    <property type="component" value="Unassembled WGS sequence"/>
</dbReference>
<reference evidence="16 17" key="1">
    <citation type="submission" date="2019-06" db="EMBL/GenBank/DDBJ databases">
        <title>Draft genome sequence of the filamentous fungus Phialemoniopsis curvata isolated from diesel fuel.</title>
        <authorList>
            <person name="Varaljay V.A."/>
            <person name="Lyon W.J."/>
            <person name="Crouch A.L."/>
            <person name="Drake C.E."/>
            <person name="Hollomon J.M."/>
            <person name="Nadeau L.J."/>
            <person name="Nunn H.S."/>
            <person name="Stevenson B.S."/>
            <person name="Bojanowski C.L."/>
            <person name="Crookes-Goodson W.J."/>
        </authorList>
    </citation>
    <scope>NUCLEOTIDE SEQUENCE [LARGE SCALE GENOMIC DNA]</scope>
    <source>
        <strain evidence="16 17">D216</strain>
    </source>
</reference>
<evidence type="ECO:0000256" key="9">
    <source>
        <dbReference type="ARBA" id="ARBA00023128"/>
    </source>
</evidence>
<sequence length="82" mass="9264">MDSQAVKEAVKKQVTLEYHTNNARTLIEKINELCFEKCVPKPGSSLSSGEQTCMSQCMEKYMAAWNQVNTTYIARINKEASN</sequence>
<dbReference type="SUPFAM" id="SSF144122">
    <property type="entry name" value="Tim10-like"/>
    <property type="match status" value="1"/>
</dbReference>
<evidence type="ECO:0000256" key="3">
    <source>
        <dbReference type="ARBA" id="ARBA00022448"/>
    </source>
</evidence>
<evidence type="ECO:0000256" key="4">
    <source>
        <dbReference type="ARBA" id="ARBA00022723"/>
    </source>
</evidence>
<dbReference type="EMBL" id="SKBQ01000143">
    <property type="protein sequence ID" value="TPX17336.1"/>
    <property type="molecule type" value="Genomic_DNA"/>
</dbReference>
<dbReference type="OrthoDB" id="7813104at2759"/>
<keyword evidence="10 14" id="KW-1015">Disulfide bond</keyword>
<accession>A0A507BDG5</accession>
<keyword evidence="5 14" id="KW-0472">Membrane</keyword>
<keyword evidence="7 14" id="KW-0653">Protein transport</keyword>
<protein>
    <recommendedName>
        <fullName evidence="14">Mitochondrial import inner membrane translocase subunit</fullName>
    </recommendedName>
</protein>
<evidence type="ECO:0000256" key="12">
    <source>
        <dbReference type="ARBA" id="ARBA00025151"/>
    </source>
</evidence>
<comment type="domain">
    <text evidence="14">The twin CX3C motif contains 4 conserved Cys residues that form 2 disulfide bonds in the mitochondrial intermembrane space.</text>
</comment>
<dbReference type="Gene3D" id="1.10.287.810">
    <property type="entry name" value="Mitochondrial import inner membrane translocase subunit tim13 like domains"/>
    <property type="match status" value="1"/>
</dbReference>
<evidence type="ECO:0000256" key="11">
    <source>
        <dbReference type="ARBA" id="ARBA00023186"/>
    </source>
</evidence>
<dbReference type="FunFam" id="1.10.287.810:FF:000001">
    <property type="entry name" value="mitochondrial import inner membrane translocase subunit TIM13"/>
    <property type="match status" value="1"/>
</dbReference>
<evidence type="ECO:0000256" key="10">
    <source>
        <dbReference type="ARBA" id="ARBA00023157"/>
    </source>
</evidence>
<keyword evidence="17" id="KW-1185">Reference proteome</keyword>
<dbReference type="FunCoup" id="A0A507BDG5">
    <property type="interactions" value="398"/>
</dbReference>
<evidence type="ECO:0000259" key="15">
    <source>
        <dbReference type="Pfam" id="PF02953"/>
    </source>
</evidence>
<evidence type="ECO:0000256" key="1">
    <source>
        <dbReference type="ARBA" id="ARBA00004137"/>
    </source>
</evidence>
<evidence type="ECO:0000256" key="8">
    <source>
        <dbReference type="ARBA" id="ARBA00023010"/>
    </source>
</evidence>
<keyword evidence="5 14" id="KW-0999">Mitochondrion inner membrane</keyword>
<proteinExistence type="inferred from homology"/>
<evidence type="ECO:0000256" key="14">
    <source>
        <dbReference type="RuleBase" id="RU367043"/>
    </source>
</evidence>
<evidence type="ECO:0000313" key="16">
    <source>
        <dbReference type="EMBL" id="TPX17336.1"/>
    </source>
</evidence>
<comment type="caution">
    <text evidence="16">The sequence shown here is derived from an EMBL/GenBank/DDBJ whole genome shotgun (WGS) entry which is preliminary data.</text>
</comment>
<dbReference type="AlphaFoldDB" id="A0A507BDG5"/>
<dbReference type="InterPro" id="IPR004217">
    <property type="entry name" value="Tim10-like"/>
</dbReference>
<evidence type="ECO:0000256" key="6">
    <source>
        <dbReference type="ARBA" id="ARBA00022833"/>
    </source>
</evidence>
<keyword evidence="3 14" id="KW-0813">Transport</keyword>
<keyword evidence="6" id="KW-0862">Zinc</keyword>
<name>A0A507BDG5_9PEZI</name>
<feature type="domain" description="Tim10-like" evidence="15">
    <location>
        <begin position="14"/>
        <end position="73"/>
    </location>
</feature>
<evidence type="ECO:0000313" key="17">
    <source>
        <dbReference type="Proteomes" id="UP000319257"/>
    </source>
</evidence>
<dbReference type="GeneID" id="41979638"/>
<keyword evidence="4" id="KW-0479">Metal-binding</keyword>
<dbReference type="GO" id="GO:0005743">
    <property type="term" value="C:mitochondrial inner membrane"/>
    <property type="evidence" value="ECO:0007669"/>
    <property type="project" value="UniProtKB-SubCell"/>
</dbReference>
<dbReference type="InterPro" id="IPR035427">
    <property type="entry name" value="Tim10-like_dom_sf"/>
</dbReference>
<dbReference type="Pfam" id="PF02953">
    <property type="entry name" value="zf-Tim10_DDP"/>
    <property type="match status" value="1"/>
</dbReference>
<evidence type="ECO:0000256" key="13">
    <source>
        <dbReference type="ARBA" id="ARBA00025862"/>
    </source>
</evidence>
<organism evidence="16 17">
    <name type="scientific">Thyridium curvatum</name>
    <dbReference type="NCBI Taxonomy" id="1093900"/>
    <lineage>
        <taxon>Eukaryota</taxon>
        <taxon>Fungi</taxon>
        <taxon>Dikarya</taxon>
        <taxon>Ascomycota</taxon>
        <taxon>Pezizomycotina</taxon>
        <taxon>Sordariomycetes</taxon>
        <taxon>Sordariomycetidae</taxon>
        <taxon>Thyridiales</taxon>
        <taxon>Thyridiaceae</taxon>
        <taxon>Thyridium</taxon>
    </lineage>
</organism>
<dbReference type="GO" id="GO:0015031">
    <property type="term" value="P:protein transport"/>
    <property type="evidence" value="ECO:0007669"/>
    <property type="project" value="UniProtKB-KW"/>
</dbReference>
<dbReference type="InParanoid" id="A0A507BDG5"/>
<comment type="subcellular location">
    <subcellularLocation>
        <location evidence="1 14">Mitochondrion inner membrane</location>
        <topology evidence="1 14">Peripheral membrane protein</topology>
        <orientation evidence="1 14">Intermembrane side</orientation>
    </subcellularLocation>
</comment>
<comment type="subunit">
    <text evidence="13">Heterohexamer; composed of 3 copies of TIM8 and 3 copies of TIM13, named soluble 70 kDa complex. Associates with the TIM22 complex, whose core is composed of TIM22 and TIM54. Interacts with the transmembrane regions of multi-pass transmembrane proteins in transit.</text>
</comment>
<dbReference type="GO" id="GO:0045039">
    <property type="term" value="P:protein insertion into mitochondrial inner membrane"/>
    <property type="evidence" value="ECO:0007669"/>
    <property type="project" value="UniProtKB-ARBA"/>
</dbReference>
<keyword evidence="11 14" id="KW-0143">Chaperone</keyword>
<dbReference type="GO" id="GO:0042719">
    <property type="term" value="C:mitochondrial intermembrane space chaperone complex"/>
    <property type="evidence" value="ECO:0007669"/>
    <property type="project" value="UniProtKB-ARBA"/>
</dbReference>
<dbReference type="GO" id="GO:0046872">
    <property type="term" value="F:metal ion binding"/>
    <property type="evidence" value="ECO:0007669"/>
    <property type="project" value="UniProtKB-KW"/>
</dbReference>
<dbReference type="STRING" id="1093900.A0A507BDG5"/>
<evidence type="ECO:0000256" key="7">
    <source>
        <dbReference type="ARBA" id="ARBA00022927"/>
    </source>
</evidence>
<dbReference type="RefSeq" id="XP_030999047.1">
    <property type="nucleotide sequence ID" value="XM_031135005.1"/>
</dbReference>
<comment type="similarity">
    <text evidence="2 14">Belongs to the small Tim family.</text>
</comment>
<keyword evidence="9 14" id="KW-0496">Mitochondrion</keyword>
<comment type="function">
    <text evidence="12">Mitochondrial intermembrane chaperone that participates in the import and insertion of some multi-pass transmembrane proteins into the mitochondrial inner membrane. Also required for the transfer of beta-barrel precursors from the TOM complex to the sorting and assembly machinery (SAM complex) of the outer membrane. Acts as a chaperone-like protein that protects the hydrophobic precursors from aggregation and guide them through the mitochondrial intermembrane space. The TIM8-TIM13 complex is non essential and only mediates the import of few proteins, while the predominant TIM9-TIM10 70 kDa complex is crucial and mediates the import of much more proteins.</text>
</comment>